<accession>A0A6A5WWT0</accession>
<dbReference type="Pfam" id="PF21027">
    <property type="entry name" value="Sde0182_C"/>
    <property type="match status" value="1"/>
</dbReference>
<evidence type="ECO:0000259" key="4">
    <source>
        <dbReference type="Pfam" id="PF21027"/>
    </source>
</evidence>
<feature type="region of interest" description="Disordered" evidence="2">
    <location>
        <begin position="642"/>
        <end position="670"/>
    </location>
</feature>
<organism evidence="5 6">
    <name type="scientific">Amniculicola lignicola CBS 123094</name>
    <dbReference type="NCBI Taxonomy" id="1392246"/>
    <lineage>
        <taxon>Eukaryota</taxon>
        <taxon>Fungi</taxon>
        <taxon>Dikarya</taxon>
        <taxon>Ascomycota</taxon>
        <taxon>Pezizomycotina</taxon>
        <taxon>Dothideomycetes</taxon>
        <taxon>Pleosporomycetidae</taxon>
        <taxon>Pleosporales</taxon>
        <taxon>Amniculicolaceae</taxon>
        <taxon>Amniculicola</taxon>
    </lineage>
</organism>
<feature type="region of interest" description="Disordered" evidence="2">
    <location>
        <begin position="438"/>
        <end position="462"/>
    </location>
</feature>
<protein>
    <submittedName>
        <fullName evidence="5">DUF1593-domain-containing protein</fullName>
    </submittedName>
</protein>
<evidence type="ECO:0000313" key="6">
    <source>
        <dbReference type="Proteomes" id="UP000799779"/>
    </source>
</evidence>
<evidence type="ECO:0000313" key="5">
    <source>
        <dbReference type="EMBL" id="KAF2002086.1"/>
    </source>
</evidence>
<dbReference type="InterPro" id="IPR013783">
    <property type="entry name" value="Ig-like_fold"/>
</dbReference>
<feature type="coiled-coil region" evidence="1">
    <location>
        <begin position="573"/>
        <end position="605"/>
    </location>
</feature>
<sequence>MATPTRLPFNPQPVHHLPPPSKPKPRVFILTDISPEASAGDSLARYLLYANQFETEGLVACTSARNPEGVFVGEIEKVLEGYGRLVGRLNRHAGEEVGGVGSGGFWPRVEELRGVVRGGSEIYGLAALSDAEPLSPGAQLLFERIVKPSQRPLWVLAWGGTNTLASVLYKIDNDYTPEDAARLLSRIRVYAISDQDDTGAWIRSNFPSVCWIGSVHGFGQYSMAAWSGISGEDHYGFDQGGPDRTKITPEWIEDNIQLGPFANIYNGNSDPILSSNSTGILEEATPSFLYLIQNGLSYPEAPDFGSWGGRYISTNPPSLTPGPPHPLSLGAIHYSDAVDTVFGRDGRSYTSNHATIWRWRSAIQNDFAARVQWSLTPFAGANHHPIIVINGAGGIAPVKIEAEAGSEVVLDASKTHDPDGDGLMFKWWQYREPSCTSMSTPLSPSAPLSSNSKPAQSSQSLPPSLPGFIPLASVGTLSLAQVDGHATKVKVRVPPPEVCAVDVRTKRPVARGQVLHLILEVMDDGVPALTSYRRVMIQVTNRDLRGGVEVKAPEVEGGVVMKEVEVEAKKEVEKEVKTEVAVIEVENENEKKEEVEVEITTQADEERKQVGIPQLVGNEIPAGVVPEESQTKDVVEAKVEEISKSKEGDEGDVDVEPMQGVEQAWCHEKN</sequence>
<dbReference type="Gene3D" id="2.60.40.10">
    <property type="entry name" value="Immunoglobulins"/>
    <property type="match status" value="1"/>
</dbReference>
<dbReference type="InterPro" id="IPR011483">
    <property type="entry name" value="Sde182_NH-like"/>
</dbReference>
<keyword evidence="6" id="KW-1185">Reference proteome</keyword>
<feature type="domain" description="Cellulose-binding Sde182 nucleoside hydrolase-like" evidence="3">
    <location>
        <begin position="26"/>
        <end position="311"/>
    </location>
</feature>
<evidence type="ECO:0000259" key="3">
    <source>
        <dbReference type="Pfam" id="PF07632"/>
    </source>
</evidence>
<feature type="domain" description="Cellulose-binding Sde182 C-terminal" evidence="4">
    <location>
        <begin position="407"/>
        <end position="539"/>
    </location>
</feature>
<keyword evidence="1" id="KW-0175">Coiled coil</keyword>
<feature type="region of interest" description="Disordered" evidence="2">
    <location>
        <begin position="1"/>
        <end position="23"/>
    </location>
</feature>
<gene>
    <name evidence="5" type="ORF">P154DRAFT_562212</name>
</gene>
<proteinExistence type="predicted"/>
<evidence type="ECO:0000256" key="1">
    <source>
        <dbReference type="SAM" id="Coils"/>
    </source>
</evidence>
<dbReference type="Pfam" id="PF07632">
    <property type="entry name" value="Sde182_NH-like"/>
    <property type="match status" value="1"/>
</dbReference>
<evidence type="ECO:0000256" key="2">
    <source>
        <dbReference type="SAM" id="MobiDB-lite"/>
    </source>
</evidence>
<dbReference type="OrthoDB" id="3592035at2759"/>
<dbReference type="GO" id="GO:0016799">
    <property type="term" value="F:hydrolase activity, hydrolyzing N-glycosyl compounds"/>
    <property type="evidence" value="ECO:0007669"/>
    <property type="project" value="InterPro"/>
</dbReference>
<reference evidence="5" key="1">
    <citation type="journal article" date="2020" name="Stud. Mycol.">
        <title>101 Dothideomycetes genomes: a test case for predicting lifestyles and emergence of pathogens.</title>
        <authorList>
            <person name="Haridas S."/>
            <person name="Albert R."/>
            <person name="Binder M."/>
            <person name="Bloem J."/>
            <person name="Labutti K."/>
            <person name="Salamov A."/>
            <person name="Andreopoulos B."/>
            <person name="Baker S."/>
            <person name="Barry K."/>
            <person name="Bills G."/>
            <person name="Bluhm B."/>
            <person name="Cannon C."/>
            <person name="Castanera R."/>
            <person name="Culley D."/>
            <person name="Daum C."/>
            <person name="Ezra D."/>
            <person name="Gonzalez J."/>
            <person name="Henrissat B."/>
            <person name="Kuo A."/>
            <person name="Liang C."/>
            <person name="Lipzen A."/>
            <person name="Lutzoni F."/>
            <person name="Magnuson J."/>
            <person name="Mondo S."/>
            <person name="Nolan M."/>
            <person name="Ohm R."/>
            <person name="Pangilinan J."/>
            <person name="Park H.-J."/>
            <person name="Ramirez L."/>
            <person name="Alfaro M."/>
            <person name="Sun H."/>
            <person name="Tritt A."/>
            <person name="Yoshinaga Y."/>
            <person name="Zwiers L.-H."/>
            <person name="Turgeon B."/>
            <person name="Goodwin S."/>
            <person name="Spatafora J."/>
            <person name="Crous P."/>
            <person name="Grigoriev I."/>
        </authorList>
    </citation>
    <scope>NUCLEOTIDE SEQUENCE</scope>
    <source>
        <strain evidence="5">CBS 123094</strain>
    </source>
</reference>
<dbReference type="AlphaFoldDB" id="A0A6A5WWT0"/>
<dbReference type="InterPro" id="IPR048527">
    <property type="entry name" value="Sde182_C"/>
</dbReference>
<dbReference type="InterPro" id="IPR036452">
    <property type="entry name" value="Ribo_hydro-like"/>
</dbReference>
<dbReference type="EMBL" id="ML977579">
    <property type="protein sequence ID" value="KAF2002086.1"/>
    <property type="molecule type" value="Genomic_DNA"/>
</dbReference>
<dbReference type="Proteomes" id="UP000799779">
    <property type="component" value="Unassembled WGS sequence"/>
</dbReference>
<dbReference type="Gene3D" id="3.90.245.10">
    <property type="entry name" value="Ribonucleoside hydrolase-like"/>
    <property type="match status" value="1"/>
</dbReference>
<name>A0A6A5WWT0_9PLEO</name>